<protein>
    <recommendedName>
        <fullName evidence="4">Cyclin-like protein</fullName>
    </recommendedName>
</protein>
<dbReference type="AlphaFoldDB" id="A0A0V0QTM4"/>
<evidence type="ECO:0000313" key="2">
    <source>
        <dbReference type="EMBL" id="KRX05747.1"/>
    </source>
</evidence>
<evidence type="ECO:0000313" key="3">
    <source>
        <dbReference type="Proteomes" id="UP000054937"/>
    </source>
</evidence>
<accession>A0A0V0QTM4</accession>
<dbReference type="Gene3D" id="1.10.472.10">
    <property type="entry name" value="Cyclin-like"/>
    <property type="match status" value="1"/>
</dbReference>
<dbReference type="Proteomes" id="UP000054937">
    <property type="component" value="Unassembled WGS sequence"/>
</dbReference>
<sequence length="674" mass="79927">MSLINYLQDQNNSSQHSVDPIKICAKYLHKKIIKNTEEEKLRFQREKELQQKQIVEEFQDMGFQHFNHLYSNEIIDIDQQTNIRSSQSSQNSNNSNFISQNFANTCQQQQRTSSQSIRAKNNSIVNKNNKNQNKNQTYSQSQSQKFNRQNSKTNGNESEDILDTSDSVTSLKVESDSSNTKKKNQQKESIGKLWKQKGAFNPYMILDEKNYFEGIDDDIKDFIQKVPTEREIYNFLNQIYKNGQFTQEMIIWALCLVDKFLINFQEKQCQQKKLKNNNKNQLIHQFDKYNENIINNQSNDVESLEKTQFQNSIKSSDNKNFQDSQKQNISTNKNKKNKQLKLFLSQFKIEGLKNEKHELFDSYDKKKQQIDSFTHHYKSSINLSFQDLDQALDEKINVYDYTQSEFEQNQKKQQDSNYQLENISPKQKRVRNIHYFKLKNQALSHSMPYINDKETIKQKLPPFLMPTTFRPLITVSTFLVQKFMNDKFSSTEQFLKFYPLFTQNDLVKMEFCFLYYLDYKIFIEEDKILQFYEKLFNETMCNQDSINANQGIKNIGDGNEHYNNINTNQLENFVNDDKKHSSLRNIRFSNSYIESKQNQMKKRRTSLQQKQSSLAQFETDDSIKFSFPQLGDSNALINNKIPKQISQQWDKKNDMNNIFAHQNEQKVNLKVDNQ</sequence>
<dbReference type="EMBL" id="LDAU01000105">
    <property type="protein sequence ID" value="KRX05747.1"/>
    <property type="molecule type" value="Genomic_DNA"/>
</dbReference>
<evidence type="ECO:0008006" key="4">
    <source>
        <dbReference type="Google" id="ProtNLM"/>
    </source>
</evidence>
<feature type="compositionally biased region" description="Polar residues" evidence="1">
    <location>
        <begin position="164"/>
        <end position="178"/>
    </location>
</feature>
<name>A0A0V0QTM4_PSEPJ</name>
<keyword evidence="3" id="KW-1185">Reference proteome</keyword>
<reference evidence="2 3" key="1">
    <citation type="journal article" date="2015" name="Sci. Rep.">
        <title>Genome of the facultative scuticociliatosis pathogen Pseudocohnilembus persalinus provides insight into its virulence through horizontal gene transfer.</title>
        <authorList>
            <person name="Xiong J."/>
            <person name="Wang G."/>
            <person name="Cheng J."/>
            <person name="Tian M."/>
            <person name="Pan X."/>
            <person name="Warren A."/>
            <person name="Jiang C."/>
            <person name="Yuan D."/>
            <person name="Miao W."/>
        </authorList>
    </citation>
    <scope>NUCLEOTIDE SEQUENCE [LARGE SCALE GENOMIC DNA]</scope>
    <source>
        <strain evidence="2">36N120E</strain>
    </source>
</reference>
<gene>
    <name evidence="2" type="ORF">PPERSA_09887</name>
</gene>
<dbReference type="InParanoid" id="A0A0V0QTM4"/>
<feature type="region of interest" description="Disordered" evidence="1">
    <location>
        <begin position="105"/>
        <end position="189"/>
    </location>
</feature>
<evidence type="ECO:0000256" key="1">
    <source>
        <dbReference type="SAM" id="MobiDB-lite"/>
    </source>
</evidence>
<feature type="region of interest" description="Disordered" evidence="1">
    <location>
        <begin position="312"/>
        <end position="332"/>
    </location>
</feature>
<proteinExistence type="predicted"/>
<feature type="compositionally biased region" description="Polar residues" evidence="1">
    <location>
        <begin position="312"/>
        <end position="331"/>
    </location>
</feature>
<organism evidence="2 3">
    <name type="scientific">Pseudocohnilembus persalinus</name>
    <name type="common">Ciliate</name>
    <dbReference type="NCBI Taxonomy" id="266149"/>
    <lineage>
        <taxon>Eukaryota</taxon>
        <taxon>Sar</taxon>
        <taxon>Alveolata</taxon>
        <taxon>Ciliophora</taxon>
        <taxon>Intramacronucleata</taxon>
        <taxon>Oligohymenophorea</taxon>
        <taxon>Scuticociliatia</taxon>
        <taxon>Philasterida</taxon>
        <taxon>Pseudocohnilembidae</taxon>
        <taxon>Pseudocohnilembus</taxon>
    </lineage>
</organism>
<feature type="compositionally biased region" description="Polar residues" evidence="1">
    <location>
        <begin position="146"/>
        <end position="156"/>
    </location>
</feature>
<comment type="caution">
    <text evidence="2">The sequence shown here is derived from an EMBL/GenBank/DDBJ whole genome shotgun (WGS) entry which is preliminary data.</text>
</comment>
<feature type="compositionally biased region" description="Low complexity" evidence="1">
    <location>
        <begin position="105"/>
        <end position="145"/>
    </location>
</feature>